<keyword evidence="7" id="KW-0963">Cytoplasm</keyword>
<comment type="subcellular location">
    <subcellularLocation>
        <location evidence="3">Cytoplasm</location>
        <location evidence="3">Cytoskeleton</location>
        <location evidence="3">Cilium axoneme</location>
    </subcellularLocation>
    <subcellularLocation>
        <location evidence="1">Cytoplasm</location>
        <location evidence="1">Cytoskeleton</location>
        <location evidence="1">Cilium basal body</location>
    </subcellularLocation>
    <subcellularLocation>
        <location evidence="2">Cytoplasm</location>
        <location evidence="2">Cytoskeleton</location>
        <location evidence="2">Microtubule organizing center</location>
        <location evidence="2">Centrosome</location>
    </subcellularLocation>
</comment>
<evidence type="ECO:0000256" key="3">
    <source>
        <dbReference type="ARBA" id="ARBA00004430"/>
    </source>
</evidence>
<evidence type="ECO:0000256" key="11">
    <source>
        <dbReference type="ARBA" id="ARBA00023069"/>
    </source>
</evidence>
<dbReference type="GO" id="GO:0045504">
    <property type="term" value="F:dynein heavy chain binding"/>
    <property type="evidence" value="ECO:0007669"/>
    <property type="project" value="TreeGrafter"/>
</dbReference>
<dbReference type="GO" id="GO:0035721">
    <property type="term" value="P:intraciliary retrograde transport"/>
    <property type="evidence" value="ECO:0007669"/>
    <property type="project" value="InterPro"/>
</dbReference>
<evidence type="ECO:0000256" key="14">
    <source>
        <dbReference type="ARBA" id="ARBA00023273"/>
    </source>
</evidence>
<dbReference type="Pfam" id="PF05783">
    <property type="entry name" value="DLIC"/>
    <property type="match status" value="1"/>
</dbReference>
<dbReference type="GO" id="GO:0035735">
    <property type="term" value="P:intraciliary transport involved in cilium assembly"/>
    <property type="evidence" value="ECO:0007669"/>
    <property type="project" value="InterPro"/>
</dbReference>
<evidence type="ECO:0000256" key="8">
    <source>
        <dbReference type="ARBA" id="ARBA00022701"/>
    </source>
</evidence>
<evidence type="ECO:0000313" key="16">
    <source>
        <dbReference type="Proteomes" id="UP000887540"/>
    </source>
</evidence>
<evidence type="ECO:0000313" key="17">
    <source>
        <dbReference type="WBParaSite" id="ACRNAN_scaffold116.g20378.t1"/>
    </source>
</evidence>
<evidence type="ECO:0000256" key="15">
    <source>
        <dbReference type="SAM" id="MobiDB-lite"/>
    </source>
</evidence>
<evidence type="ECO:0000256" key="10">
    <source>
        <dbReference type="ARBA" id="ARBA00023017"/>
    </source>
</evidence>
<proteinExistence type="inferred from homology"/>
<keyword evidence="8" id="KW-0493">Microtubule</keyword>
<evidence type="ECO:0000256" key="1">
    <source>
        <dbReference type="ARBA" id="ARBA00004120"/>
    </source>
</evidence>
<dbReference type="GO" id="GO:0005813">
    <property type="term" value="C:centrosome"/>
    <property type="evidence" value="ECO:0007669"/>
    <property type="project" value="UniProtKB-SubCell"/>
</dbReference>
<name>A0A914CK03_9BILA</name>
<dbReference type="GO" id="GO:0005868">
    <property type="term" value="C:cytoplasmic dynein complex"/>
    <property type="evidence" value="ECO:0007669"/>
    <property type="project" value="InterPro"/>
</dbReference>
<keyword evidence="10" id="KW-0243">Dynein</keyword>
<evidence type="ECO:0000256" key="13">
    <source>
        <dbReference type="ARBA" id="ARBA00023212"/>
    </source>
</evidence>
<evidence type="ECO:0000256" key="7">
    <source>
        <dbReference type="ARBA" id="ARBA00022490"/>
    </source>
</evidence>
<evidence type="ECO:0000256" key="4">
    <source>
        <dbReference type="ARBA" id="ARBA00006831"/>
    </source>
</evidence>
<reference evidence="17" key="1">
    <citation type="submission" date="2022-11" db="UniProtKB">
        <authorList>
            <consortium name="WormBaseParasite"/>
        </authorList>
    </citation>
    <scope>IDENTIFICATION</scope>
</reference>
<keyword evidence="16" id="KW-1185">Reference proteome</keyword>
<keyword evidence="14" id="KW-0966">Cell projection</keyword>
<evidence type="ECO:0000256" key="2">
    <source>
        <dbReference type="ARBA" id="ARBA00004300"/>
    </source>
</evidence>
<keyword evidence="9" id="KW-0970">Cilium biogenesis/degradation</keyword>
<dbReference type="GO" id="GO:0005930">
    <property type="term" value="C:axoneme"/>
    <property type="evidence" value="ECO:0007669"/>
    <property type="project" value="UniProtKB-SubCell"/>
</dbReference>
<evidence type="ECO:0000256" key="12">
    <source>
        <dbReference type="ARBA" id="ARBA00023175"/>
    </source>
</evidence>
<evidence type="ECO:0000256" key="5">
    <source>
        <dbReference type="ARBA" id="ARBA00018863"/>
    </source>
</evidence>
<dbReference type="CDD" id="cd00882">
    <property type="entry name" value="Ras_like_GTPase"/>
    <property type="match status" value="1"/>
</dbReference>
<feature type="region of interest" description="Disordered" evidence="15">
    <location>
        <begin position="18"/>
        <end position="37"/>
    </location>
</feature>
<dbReference type="Gene3D" id="3.40.50.300">
    <property type="entry name" value="P-loop containing nucleotide triphosphate hydrolases"/>
    <property type="match status" value="1"/>
</dbReference>
<keyword evidence="13" id="KW-0206">Cytoskeleton</keyword>
<dbReference type="GO" id="GO:0036064">
    <property type="term" value="C:ciliary basal body"/>
    <property type="evidence" value="ECO:0007669"/>
    <property type="project" value="TreeGrafter"/>
</dbReference>
<dbReference type="PANTHER" id="PTHR13236">
    <property type="entry name" value="DYNEIN 2 LIGHT INTERMEDIATE CHAIN, ISOFORM 2"/>
    <property type="match status" value="1"/>
</dbReference>
<dbReference type="SUPFAM" id="SSF52540">
    <property type="entry name" value="P-loop containing nucleoside triphosphate hydrolases"/>
    <property type="match status" value="1"/>
</dbReference>
<keyword evidence="12" id="KW-0505">Motor protein</keyword>
<dbReference type="InterPro" id="IPR027417">
    <property type="entry name" value="P-loop_NTPase"/>
</dbReference>
<dbReference type="InterPro" id="IPR022780">
    <property type="entry name" value="Dynein_light_int_chain"/>
</dbReference>
<accession>A0A914CK03</accession>
<organism evidence="16 17">
    <name type="scientific">Acrobeloides nanus</name>
    <dbReference type="NCBI Taxonomy" id="290746"/>
    <lineage>
        <taxon>Eukaryota</taxon>
        <taxon>Metazoa</taxon>
        <taxon>Ecdysozoa</taxon>
        <taxon>Nematoda</taxon>
        <taxon>Chromadorea</taxon>
        <taxon>Rhabditida</taxon>
        <taxon>Tylenchina</taxon>
        <taxon>Cephalobomorpha</taxon>
        <taxon>Cephaloboidea</taxon>
        <taxon>Cephalobidae</taxon>
        <taxon>Acrobeloides</taxon>
    </lineage>
</organism>
<evidence type="ECO:0000256" key="9">
    <source>
        <dbReference type="ARBA" id="ARBA00022794"/>
    </source>
</evidence>
<dbReference type="PANTHER" id="PTHR13236:SF0">
    <property type="entry name" value="CYTOPLASMIC DYNEIN 2 LIGHT INTERMEDIATE CHAIN 1"/>
    <property type="match status" value="1"/>
</dbReference>
<keyword evidence="6" id="KW-0217">Developmental protein</keyword>
<protein>
    <recommendedName>
        <fullName evidence="5">Cytoplasmic dynein 2 light intermediate chain 1</fullName>
    </recommendedName>
</protein>
<dbReference type="GO" id="GO:0005874">
    <property type="term" value="C:microtubule"/>
    <property type="evidence" value="ECO:0007669"/>
    <property type="project" value="UniProtKB-KW"/>
</dbReference>
<comment type="similarity">
    <text evidence="4">Belongs to the dynein light intermediate chain family.</text>
</comment>
<sequence length="364" mass="41691">MPDLFELAKERVKQASQRRLELSEDDAEPAQNEGTLSEINQRHESCTLICGSASCGKTSLINRFLDKNETPAKTIALEYCYATRTRNNIKELANIWELGGGSFLSNLLDVTLTQKNIEITSLILFIDLTQPEDIHATVMPILDVIRKKLDQILREINDKQPTLYDKIMMKSKKRFEEHKDTKIIKPFPIPVVMMLARYDEFQNYDTERKKTTLRLLRYFAHINGASLQSYSSNMENLVTRGRSLLSHFAFNTAINLPNSIDPLKPVFVTAGSDSIESIGPLSGSHGFINTYQEALEQWTYALNEDFSQKHADKSLPEDPTLDKQFAELEIDRIVDQRSRELEMYIKEKRDRQAAAEKAQQKLAQ</sequence>
<dbReference type="InterPro" id="IPR040045">
    <property type="entry name" value="DYNC2LI1"/>
</dbReference>
<dbReference type="WBParaSite" id="ACRNAN_scaffold116.g20378.t1">
    <property type="protein sequence ID" value="ACRNAN_scaffold116.g20378.t1"/>
    <property type="gene ID" value="ACRNAN_scaffold116.g20378"/>
</dbReference>
<dbReference type="AlphaFoldDB" id="A0A914CK03"/>
<keyword evidence="11" id="KW-0969">Cilium</keyword>
<dbReference type="Proteomes" id="UP000887540">
    <property type="component" value="Unplaced"/>
</dbReference>
<evidence type="ECO:0000256" key="6">
    <source>
        <dbReference type="ARBA" id="ARBA00022473"/>
    </source>
</evidence>